<dbReference type="InterPro" id="IPR023393">
    <property type="entry name" value="START-like_dom_sf"/>
</dbReference>
<protein>
    <submittedName>
        <fullName evidence="1">SRPBCC family protein</fullName>
    </submittedName>
</protein>
<dbReference type="RefSeq" id="WP_281045625.1">
    <property type="nucleotide sequence ID" value="NZ_JARYGZ010000002.1"/>
</dbReference>
<proteinExistence type="predicted"/>
<gene>
    <name evidence="1" type="ORF">QGN17_16165</name>
</gene>
<name>A0ABT6N593_9SPHN</name>
<dbReference type="Proteomes" id="UP001160625">
    <property type="component" value="Unassembled WGS sequence"/>
</dbReference>
<evidence type="ECO:0000313" key="2">
    <source>
        <dbReference type="Proteomes" id="UP001160625"/>
    </source>
</evidence>
<dbReference type="Gene3D" id="3.30.530.20">
    <property type="match status" value="1"/>
</dbReference>
<dbReference type="SUPFAM" id="SSF55961">
    <property type="entry name" value="Bet v1-like"/>
    <property type="match status" value="1"/>
</dbReference>
<keyword evidence="2" id="KW-1185">Reference proteome</keyword>
<organism evidence="1 2">
    <name type="scientific">Sphingomonas oryzagri</name>
    <dbReference type="NCBI Taxonomy" id="3042314"/>
    <lineage>
        <taxon>Bacteria</taxon>
        <taxon>Pseudomonadati</taxon>
        <taxon>Pseudomonadota</taxon>
        <taxon>Alphaproteobacteria</taxon>
        <taxon>Sphingomonadales</taxon>
        <taxon>Sphingomonadaceae</taxon>
        <taxon>Sphingomonas</taxon>
    </lineage>
</organism>
<accession>A0ABT6N593</accession>
<dbReference type="Pfam" id="PF10604">
    <property type="entry name" value="Polyketide_cyc2"/>
    <property type="match status" value="1"/>
</dbReference>
<dbReference type="EMBL" id="JARYGZ010000002">
    <property type="protein sequence ID" value="MDH7640273.1"/>
    <property type="molecule type" value="Genomic_DNA"/>
</dbReference>
<evidence type="ECO:0000313" key="1">
    <source>
        <dbReference type="EMBL" id="MDH7640273.1"/>
    </source>
</evidence>
<comment type="caution">
    <text evidence="1">The sequence shown here is derived from an EMBL/GenBank/DDBJ whole genome shotgun (WGS) entry which is preliminary data.</text>
</comment>
<dbReference type="InterPro" id="IPR019587">
    <property type="entry name" value="Polyketide_cyclase/dehydratase"/>
</dbReference>
<sequence>MSTILETSIHLTVPLARVWRVIADLEAYKSWHPFVALNGHPVAGSRITLHFRSAADGKIMSSNKAVVLHVDRLRAFTWRFVAGPFLRLEEGFAIQKAGHGTFLLHHIRFTGPFAFVFTLLFRRRLMKALEVTNRAMAAYLVKPGTASRYSPRGTR</sequence>
<reference evidence="1" key="1">
    <citation type="submission" date="2023-04" db="EMBL/GenBank/DDBJ databases">
        <title>Sphingomonas sp. MAHUQ-71 isolated from rice field.</title>
        <authorList>
            <person name="Huq M.A."/>
        </authorList>
    </citation>
    <scope>NUCLEOTIDE SEQUENCE</scope>
    <source>
        <strain evidence="1">MAHUQ-71</strain>
    </source>
</reference>